<evidence type="ECO:0000313" key="3">
    <source>
        <dbReference type="EMBL" id="MTB70970.1"/>
    </source>
</evidence>
<feature type="domain" description="Luciferase-like" evidence="2">
    <location>
        <begin position="15"/>
        <end position="319"/>
    </location>
</feature>
<dbReference type="RefSeq" id="WP_154592314.1">
    <property type="nucleotide sequence ID" value="NZ_WLVL01000016.1"/>
</dbReference>
<proteinExistence type="predicted"/>
<dbReference type="InterPro" id="IPR019951">
    <property type="entry name" value="F420_OxRdatse_Rv3520c_pred"/>
</dbReference>
<dbReference type="InterPro" id="IPR036661">
    <property type="entry name" value="Luciferase-like_sf"/>
</dbReference>
<keyword evidence="4" id="KW-1185">Reference proteome</keyword>
<evidence type="ECO:0000313" key="4">
    <source>
        <dbReference type="Proteomes" id="UP000431092"/>
    </source>
</evidence>
<protein>
    <submittedName>
        <fullName evidence="3">LLM class F420-dependent oxidoreductase</fullName>
    </submittedName>
</protein>
<gene>
    <name evidence="3" type="ORF">GGG17_03075</name>
</gene>
<dbReference type="Pfam" id="PF00296">
    <property type="entry name" value="Bac_luciferase"/>
    <property type="match status" value="1"/>
</dbReference>
<dbReference type="PANTHER" id="PTHR43244:SF1">
    <property type="entry name" value="5,10-METHYLENETETRAHYDROMETHANOPTERIN REDUCTASE"/>
    <property type="match status" value="1"/>
</dbReference>
<reference evidence="3 4" key="1">
    <citation type="submission" date="2019-11" db="EMBL/GenBank/DDBJ databases">
        <title>Whole genome sequencing identifies a novel species of the genus Arsenicicoccus isolated from human blood.</title>
        <authorList>
            <person name="Jeong J.H."/>
            <person name="Kweon O.J."/>
            <person name="Kim H.R."/>
            <person name="Kim T.-H."/>
            <person name="Ha S.-M."/>
            <person name="Lee M.-K."/>
        </authorList>
    </citation>
    <scope>NUCLEOTIDE SEQUENCE [LARGE SCALE GENOMIC DNA]</scope>
    <source>
        <strain evidence="3 4">MKL-02</strain>
    </source>
</reference>
<dbReference type="InterPro" id="IPR011251">
    <property type="entry name" value="Luciferase-like_dom"/>
</dbReference>
<accession>A0A6I3ILZ1</accession>
<evidence type="ECO:0000256" key="1">
    <source>
        <dbReference type="ARBA" id="ARBA00023002"/>
    </source>
</evidence>
<name>A0A6I3ILZ1_9MICO</name>
<evidence type="ECO:0000259" key="2">
    <source>
        <dbReference type="Pfam" id="PF00296"/>
    </source>
</evidence>
<dbReference type="CDD" id="cd01097">
    <property type="entry name" value="Tetrahydromethanopterin_reductase"/>
    <property type="match status" value="1"/>
</dbReference>
<dbReference type="InterPro" id="IPR050564">
    <property type="entry name" value="F420-G6PD/mer"/>
</dbReference>
<organism evidence="3 4">
    <name type="scientific">Arsenicicoccus cauae</name>
    <dbReference type="NCBI Taxonomy" id="2663847"/>
    <lineage>
        <taxon>Bacteria</taxon>
        <taxon>Bacillati</taxon>
        <taxon>Actinomycetota</taxon>
        <taxon>Actinomycetes</taxon>
        <taxon>Micrococcales</taxon>
        <taxon>Intrasporangiaceae</taxon>
        <taxon>Arsenicicoccus</taxon>
    </lineage>
</organism>
<dbReference type="Gene3D" id="3.20.20.30">
    <property type="entry name" value="Luciferase-like domain"/>
    <property type="match status" value="1"/>
</dbReference>
<sequence>MKLGLGLGYWGAGKPEGVEEAVTAAEECGFDSVWTSEAYGSDALTPLAWLGARTTRLTLGTAVMQMSARTPAATAMAAMTMDHLSGGRFALGIGASGPQVVEGWYGQPYRQPLARTREYVEILRAAMRRDVVQHTGRHYQVPIEGGTGLGKPLKSTLHPVRETIPILIAAEGPKNVALTAEIADGWLPLFYSPYEDSFYRRCLDEGFAARGERPADFEVALPVQVVVDEDVERAADRLRPHIALYVGGMGAKGANFHYEAVARLGFEAECERIQELYLAGRKEEAVAAVSTEMVSRVALVGPVAKIKDELAAWEESLVTTMVVHGSARTVQQIAEIVL</sequence>
<dbReference type="EMBL" id="WLVL01000016">
    <property type="protein sequence ID" value="MTB70970.1"/>
    <property type="molecule type" value="Genomic_DNA"/>
</dbReference>
<keyword evidence="1" id="KW-0560">Oxidoreductase</keyword>
<dbReference type="AlphaFoldDB" id="A0A6I3ILZ1"/>
<comment type="caution">
    <text evidence="3">The sequence shown here is derived from an EMBL/GenBank/DDBJ whole genome shotgun (WGS) entry which is preliminary data.</text>
</comment>
<dbReference type="NCBIfam" id="TIGR03559">
    <property type="entry name" value="F420_Rv3520c"/>
    <property type="match status" value="1"/>
</dbReference>
<dbReference type="SUPFAM" id="SSF51679">
    <property type="entry name" value="Bacterial luciferase-like"/>
    <property type="match status" value="1"/>
</dbReference>
<dbReference type="Proteomes" id="UP000431092">
    <property type="component" value="Unassembled WGS sequence"/>
</dbReference>
<dbReference type="PANTHER" id="PTHR43244">
    <property type="match status" value="1"/>
</dbReference>
<dbReference type="GO" id="GO:0016705">
    <property type="term" value="F:oxidoreductase activity, acting on paired donors, with incorporation or reduction of molecular oxygen"/>
    <property type="evidence" value="ECO:0007669"/>
    <property type="project" value="InterPro"/>
</dbReference>